<dbReference type="AlphaFoldDB" id="A0A7T2LLR9"/>
<reference evidence="2 3" key="1">
    <citation type="submission" date="2020-11" db="EMBL/GenBank/DDBJ databases">
        <title>Genome seq and assembly of Sphingosinicella sp.</title>
        <authorList>
            <person name="Chhetri G."/>
        </authorList>
    </citation>
    <scope>NUCLEOTIDE SEQUENCE [LARGE SCALE GENOMIC DNA]</scope>
    <source>
        <strain evidence="2 3">UDD2</strain>
    </source>
</reference>
<evidence type="ECO:0000259" key="1">
    <source>
        <dbReference type="Pfam" id="PF06904"/>
    </source>
</evidence>
<sequence>MQRGMIILGLVLLAGCIPKPDRPAPSPQPGPQAEALKPDKVLRQCHADLARAAVAFKPLPDRTFDGGCSAIGAVQLLDIGTPVTNLGAMTCPLAANFARWVQEAVQPAAQRHLGARVVKIESMGTYACRPVNGQAGNKLSEHGRANAVDIGGFVLEDGRRITVKSGWNGEDRRVRDFLRAAHGAGCGQFPIGLGPDANALHHDHFHFDMGRGPYCR</sequence>
<proteinExistence type="predicted"/>
<dbReference type="PROSITE" id="PS51257">
    <property type="entry name" value="PROKAR_LIPOPROTEIN"/>
    <property type="match status" value="1"/>
</dbReference>
<accession>A0A7T2LLR9</accession>
<dbReference type="InterPro" id="IPR009683">
    <property type="entry name" value="Extensin-like_C"/>
</dbReference>
<feature type="domain" description="Extensin-like C-terminal" evidence="1">
    <location>
        <begin position="44"/>
        <end position="216"/>
    </location>
</feature>
<dbReference type="Proteomes" id="UP000594873">
    <property type="component" value="Chromosome"/>
</dbReference>
<protein>
    <submittedName>
        <fullName evidence="2">Extensin family protein</fullName>
    </submittedName>
</protein>
<evidence type="ECO:0000313" key="3">
    <source>
        <dbReference type="Proteomes" id="UP000594873"/>
    </source>
</evidence>
<keyword evidence="3" id="KW-1185">Reference proteome</keyword>
<name>A0A7T2LLR9_9SPHN</name>
<gene>
    <name evidence="2" type="ORF">IC614_10835</name>
</gene>
<evidence type="ECO:0000313" key="2">
    <source>
        <dbReference type="EMBL" id="QPQ54805.1"/>
    </source>
</evidence>
<organism evidence="2 3">
    <name type="scientific">Allosphingosinicella flava</name>
    <dbReference type="NCBI Taxonomy" id="2771430"/>
    <lineage>
        <taxon>Bacteria</taxon>
        <taxon>Pseudomonadati</taxon>
        <taxon>Pseudomonadota</taxon>
        <taxon>Alphaproteobacteria</taxon>
        <taxon>Sphingomonadales</taxon>
        <taxon>Sphingomonadaceae</taxon>
        <taxon>Allosphingosinicella</taxon>
    </lineage>
</organism>
<dbReference type="Pfam" id="PF06904">
    <property type="entry name" value="Extensin-like_C"/>
    <property type="match status" value="1"/>
</dbReference>
<dbReference type="EMBL" id="CP065592">
    <property type="protein sequence ID" value="QPQ54805.1"/>
    <property type="molecule type" value="Genomic_DNA"/>
</dbReference>
<dbReference type="KEGG" id="sflv:IC614_10835"/>